<evidence type="ECO:0000313" key="2">
    <source>
        <dbReference type="EMBL" id="QDV05229.1"/>
    </source>
</evidence>
<dbReference type="Proteomes" id="UP000320390">
    <property type="component" value="Chromosome"/>
</dbReference>
<keyword evidence="1" id="KW-0732">Signal</keyword>
<feature type="signal peptide" evidence="1">
    <location>
        <begin position="1"/>
        <end position="23"/>
    </location>
</feature>
<accession>A0A518EMA9</accession>
<feature type="chain" id="PRO_5022119468" description="Trehalose utilization" evidence="1">
    <location>
        <begin position="24"/>
        <end position="384"/>
    </location>
</feature>
<sequence precursor="true">MQAKSTLLLKTFTALALVVPAVAQTGPRVAIAAAAANDPTDCRFTGLQQKLMQTQRFAVVDILDVATRLPTLQEFEAYDAIITWSNVPYYDSDFLGTRLADYVDGGGGVVVAGFANYSTSPGMYLGGRWLTGGYEIIEHTAGLQSGPATLGQVLDASHPIGQGVTNISGMFMGRPFLMENWALAQGHVVLEWDDGRMLAAVSDTNFRRADLGLYPVDSDCVSGFLDANGDGVTLIANALLHVAGGSIATNYCAAIANSTGIPGRMILQGSSLITDNNLTLMAEDLPNGSFGFFLGGRLQGSSYPFGGGQGRLCLQTSELDLRQHVLNSGTLGSFSFQLDLSAMPTSGGNIAATAGDTWNFQAWYRDANPQMTSNLTDGSMITLR</sequence>
<reference evidence="2 3" key="1">
    <citation type="submission" date="2019-02" db="EMBL/GenBank/DDBJ databases">
        <title>Deep-cultivation of Planctomycetes and their phenomic and genomic characterization uncovers novel biology.</title>
        <authorList>
            <person name="Wiegand S."/>
            <person name="Jogler M."/>
            <person name="Boedeker C."/>
            <person name="Pinto D."/>
            <person name="Vollmers J."/>
            <person name="Rivas-Marin E."/>
            <person name="Kohn T."/>
            <person name="Peeters S.H."/>
            <person name="Heuer A."/>
            <person name="Rast P."/>
            <person name="Oberbeckmann S."/>
            <person name="Bunk B."/>
            <person name="Jeske O."/>
            <person name="Meyerdierks A."/>
            <person name="Storesund J.E."/>
            <person name="Kallscheuer N."/>
            <person name="Luecker S."/>
            <person name="Lage O.M."/>
            <person name="Pohl T."/>
            <person name="Merkel B.J."/>
            <person name="Hornburger P."/>
            <person name="Mueller R.-W."/>
            <person name="Bruemmer F."/>
            <person name="Labrenz M."/>
            <person name="Spormann A.M."/>
            <person name="Op den Camp H."/>
            <person name="Overmann J."/>
            <person name="Amann R."/>
            <person name="Jetten M.S.M."/>
            <person name="Mascher T."/>
            <person name="Medema M.H."/>
            <person name="Devos D.P."/>
            <person name="Kaster A.-K."/>
            <person name="Ovreas L."/>
            <person name="Rohde M."/>
            <person name="Galperin M.Y."/>
            <person name="Jogler C."/>
        </authorList>
    </citation>
    <scope>NUCLEOTIDE SEQUENCE [LARGE SCALE GENOMIC DNA]</scope>
    <source>
        <strain evidence="2 3">Poly30</strain>
    </source>
</reference>
<protein>
    <recommendedName>
        <fullName evidence="4">Trehalose utilization</fullName>
    </recommendedName>
</protein>
<organism evidence="2 3">
    <name type="scientific">Saltatorellus ferox</name>
    <dbReference type="NCBI Taxonomy" id="2528018"/>
    <lineage>
        <taxon>Bacteria</taxon>
        <taxon>Pseudomonadati</taxon>
        <taxon>Planctomycetota</taxon>
        <taxon>Planctomycetia</taxon>
        <taxon>Planctomycetia incertae sedis</taxon>
        <taxon>Saltatorellus</taxon>
    </lineage>
</organism>
<dbReference type="RefSeq" id="WP_145194645.1">
    <property type="nucleotide sequence ID" value="NZ_CP036434.1"/>
</dbReference>
<gene>
    <name evidence="2" type="ORF">Poly30_07250</name>
</gene>
<name>A0A518EMA9_9BACT</name>
<evidence type="ECO:0000313" key="3">
    <source>
        <dbReference type="Proteomes" id="UP000320390"/>
    </source>
</evidence>
<evidence type="ECO:0000256" key="1">
    <source>
        <dbReference type="SAM" id="SignalP"/>
    </source>
</evidence>
<dbReference type="Gene3D" id="3.40.50.880">
    <property type="match status" value="1"/>
</dbReference>
<evidence type="ECO:0008006" key="4">
    <source>
        <dbReference type="Google" id="ProtNLM"/>
    </source>
</evidence>
<dbReference type="OrthoDB" id="1607843at2"/>
<dbReference type="InterPro" id="IPR029062">
    <property type="entry name" value="Class_I_gatase-like"/>
</dbReference>
<dbReference type="EMBL" id="CP036434">
    <property type="protein sequence ID" value="QDV05229.1"/>
    <property type="molecule type" value="Genomic_DNA"/>
</dbReference>
<proteinExistence type="predicted"/>
<dbReference type="SUPFAM" id="SSF52317">
    <property type="entry name" value="Class I glutamine amidotransferase-like"/>
    <property type="match status" value="1"/>
</dbReference>
<keyword evidence="3" id="KW-1185">Reference proteome</keyword>
<dbReference type="AlphaFoldDB" id="A0A518EMA9"/>